<protein>
    <submittedName>
        <fullName evidence="1">Uncharacterized protein</fullName>
    </submittedName>
</protein>
<sequence>MTINKKKFPPRLTLIRGRSGAAAHERRRAIGHAPLECSLHSRGALRETGNIFKIKKEKWLKTITEQHPKDYKRSQEKITHVGRRRQKNCKSIVDQDGWMMNLEIWKSLEERSMSEDIGEKLEKSVHTPIENVYSNNIFLK</sequence>
<dbReference type="EMBL" id="BGZK01003572">
    <property type="protein sequence ID" value="GBP02686.1"/>
    <property type="molecule type" value="Genomic_DNA"/>
</dbReference>
<accession>A0A4C1SLB9</accession>
<organism evidence="1 2">
    <name type="scientific">Eumeta variegata</name>
    <name type="common">Bagworm moth</name>
    <name type="synonym">Eumeta japonica</name>
    <dbReference type="NCBI Taxonomy" id="151549"/>
    <lineage>
        <taxon>Eukaryota</taxon>
        <taxon>Metazoa</taxon>
        <taxon>Ecdysozoa</taxon>
        <taxon>Arthropoda</taxon>
        <taxon>Hexapoda</taxon>
        <taxon>Insecta</taxon>
        <taxon>Pterygota</taxon>
        <taxon>Neoptera</taxon>
        <taxon>Endopterygota</taxon>
        <taxon>Lepidoptera</taxon>
        <taxon>Glossata</taxon>
        <taxon>Ditrysia</taxon>
        <taxon>Tineoidea</taxon>
        <taxon>Psychidae</taxon>
        <taxon>Oiketicinae</taxon>
        <taxon>Eumeta</taxon>
    </lineage>
</organism>
<evidence type="ECO:0000313" key="1">
    <source>
        <dbReference type="EMBL" id="GBP02686.1"/>
    </source>
</evidence>
<gene>
    <name evidence="1" type="ORF">EVAR_70511_1</name>
</gene>
<comment type="caution">
    <text evidence="1">The sequence shown here is derived from an EMBL/GenBank/DDBJ whole genome shotgun (WGS) entry which is preliminary data.</text>
</comment>
<name>A0A4C1SLB9_EUMVA</name>
<dbReference type="AlphaFoldDB" id="A0A4C1SLB9"/>
<proteinExistence type="predicted"/>
<keyword evidence="2" id="KW-1185">Reference proteome</keyword>
<reference evidence="1 2" key="1">
    <citation type="journal article" date="2019" name="Commun. Biol.">
        <title>The bagworm genome reveals a unique fibroin gene that provides high tensile strength.</title>
        <authorList>
            <person name="Kono N."/>
            <person name="Nakamura H."/>
            <person name="Ohtoshi R."/>
            <person name="Tomita M."/>
            <person name="Numata K."/>
            <person name="Arakawa K."/>
        </authorList>
    </citation>
    <scope>NUCLEOTIDE SEQUENCE [LARGE SCALE GENOMIC DNA]</scope>
</reference>
<dbReference type="Proteomes" id="UP000299102">
    <property type="component" value="Unassembled WGS sequence"/>
</dbReference>
<evidence type="ECO:0000313" key="2">
    <source>
        <dbReference type="Proteomes" id="UP000299102"/>
    </source>
</evidence>